<keyword evidence="1" id="KW-0812">Transmembrane</keyword>
<name>A0A841GZN6_9BACT</name>
<protein>
    <recommendedName>
        <fullName evidence="4">DUF4282 domain-containing protein</fullName>
    </recommendedName>
</protein>
<evidence type="ECO:0000256" key="1">
    <source>
        <dbReference type="SAM" id="Phobius"/>
    </source>
</evidence>
<dbReference type="EMBL" id="JACHIA010000007">
    <property type="protein sequence ID" value="MBB6071139.1"/>
    <property type="molecule type" value="Genomic_DNA"/>
</dbReference>
<sequence>MNGTDVRIRRAIRYKNSYLPRIHGRLEPRAQGSRLAATMSMHPFTIAFSAVWLAAALVIAVLAVPNLIREKNPLAIIPVGMIVFMYAMMSVGFWVEAGIARRRLAEILHASTPPA</sequence>
<evidence type="ECO:0008006" key="4">
    <source>
        <dbReference type="Google" id="ProtNLM"/>
    </source>
</evidence>
<proteinExistence type="predicted"/>
<dbReference type="Proteomes" id="UP000582837">
    <property type="component" value="Unassembled WGS sequence"/>
</dbReference>
<keyword evidence="3" id="KW-1185">Reference proteome</keyword>
<evidence type="ECO:0000313" key="2">
    <source>
        <dbReference type="EMBL" id="MBB6071139.1"/>
    </source>
</evidence>
<reference evidence="2 3" key="1">
    <citation type="submission" date="2020-08" db="EMBL/GenBank/DDBJ databases">
        <title>Genomic Encyclopedia of Type Strains, Phase IV (KMG-IV): sequencing the most valuable type-strain genomes for metagenomic binning, comparative biology and taxonomic classification.</title>
        <authorList>
            <person name="Goeker M."/>
        </authorList>
    </citation>
    <scope>NUCLEOTIDE SEQUENCE [LARGE SCALE GENOMIC DNA]</scope>
    <source>
        <strain evidence="2 3">DSM 29007</strain>
    </source>
</reference>
<evidence type="ECO:0000313" key="3">
    <source>
        <dbReference type="Proteomes" id="UP000582837"/>
    </source>
</evidence>
<comment type="caution">
    <text evidence="2">The sequence shown here is derived from an EMBL/GenBank/DDBJ whole genome shotgun (WGS) entry which is preliminary data.</text>
</comment>
<keyword evidence="1" id="KW-0472">Membrane</keyword>
<dbReference type="AlphaFoldDB" id="A0A841GZN6"/>
<dbReference type="RefSeq" id="WP_170033762.1">
    <property type="nucleotide sequence ID" value="NZ_JABDTL010000001.1"/>
</dbReference>
<feature type="transmembrane region" description="Helical" evidence="1">
    <location>
        <begin position="44"/>
        <end position="68"/>
    </location>
</feature>
<feature type="transmembrane region" description="Helical" evidence="1">
    <location>
        <begin position="74"/>
        <end position="95"/>
    </location>
</feature>
<accession>A0A841GZN6</accession>
<keyword evidence="1" id="KW-1133">Transmembrane helix</keyword>
<organism evidence="2 3">
    <name type="scientific">Longimicrobium terrae</name>
    <dbReference type="NCBI Taxonomy" id="1639882"/>
    <lineage>
        <taxon>Bacteria</taxon>
        <taxon>Pseudomonadati</taxon>
        <taxon>Gemmatimonadota</taxon>
        <taxon>Longimicrobiia</taxon>
        <taxon>Longimicrobiales</taxon>
        <taxon>Longimicrobiaceae</taxon>
        <taxon>Longimicrobium</taxon>
    </lineage>
</organism>
<gene>
    <name evidence="2" type="ORF">HNQ61_002763</name>
</gene>